<dbReference type="InterPro" id="IPR013736">
    <property type="entry name" value="Xaa-Pro_dipept_C"/>
</dbReference>
<gene>
    <name evidence="3" type="ORF">CAL65_03870</name>
</gene>
<dbReference type="EMBL" id="NFZW01000003">
    <property type="protein sequence ID" value="RFA38684.1"/>
    <property type="molecule type" value="Genomic_DNA"/>
</dbReference>
<proteinExistence type="predicted"/>
<evidence type="ECO:0000256" key="1">
    <source>
        <dbReference type="ARBA" id="ARBA00022801"/>
    </source>
</evidence>
<keyword evidence="4" id="KW-1185">Reference proteome</keyword>
<name>A0A3E0X379_9GAMM</name>
<dbReference type="Pfam" id="PF08530">
    <property type="entry name" value="PepX_C"/>
    <property type="match status" value="1"/>
</dbReference>
<dbReference type="SMART" id="SM00939">
    <property type="entry name" value="PepX_C"/>
    <property type="match status" value="1"/>
</dbReference>
<dbReference type="GO" id="GO:0008239">
    <property type="term" value="F:dipeptidyl-peptidase activity"/>
    <property type="evidence" value="ECO:0007669"/>
    <property type="project" value="InterPro"/>
</dbReference>
<organism evidence="3 4">
    <name type="scientific">Alkalilimnicola ehrlichii</name>
    <dbReference type="NCBI Taxonomy" id="351052"/>
    <lineage>
        <taxon>Bacteria</taxon>
        <taxon>Pseudomonadati</taxon>
        <taxon>Pseudomonadota</taxon>
        <taxon>Gammaproteobacteria</taxon>
        <taxon>Chromatiales</taxon>
        <taxon>Ectothiorhodospiraceae</taxon>
        <taxon>Alkalilimnicola</taxon>
    </lineage>
</organism>
<dbReference type="InterPro" id="IPR029058">
    <property type="entry name" value="AB_hydrolase_fold"/>
</dbReference>
<dbReference type="PANTHER" id="PTHR43056">
    <property type="entry name" value="PEPTIDASE S9 PROLYL OLIGOPEPTIDASE"/>
    <property type="match status" value="1"/>
</dbReference>
<keyword evidence="1" id="KW-0378">Hydrolase</keyword>
<evidence type="ECO:0000313" key="3">
    <source>
        <dbReference type="EMBL" id="RFA38684.1"/>
    </source>
</evidence>
<dbReference type="Proteomes" id="UP000256763">
    <property type="component" value="Unassembled WGS sequence"/>
</dbReference>
<dbReference type="SUPFAM" id="SSF49785">
    <property type="entry name" value="Galactose-binding domain-like"/>
    <property type="match status" value="1"/>
</dbReference>
<dbReference type="Gene3D" id="2.60.120.260">
    <property type="entry name" value="Galactose-binding domain-like"/>
    <property type="match status" value="1"/>
</dbReference>
<dbReference type="InterPro" id="IPR008979">
    <property type="entry name" value="Galactose-bd-like_sf"/>
</dbReference>
<dbReference type="SUPFAM" id="SSF53474">
    <property type="entry name" value="alpha/beta-Hydrolases"/>
    <property type="match status" value="1"/>
</dbReference>
<sequence>MQTRDGVRLDADVYYPVGAGPFPVLLMRQPYGRRIASTVTYAHPSWYARQGYIVVIQDVRGRGSSEGEFEPFVYEGDDGYDTLEWVSRLPGSSGRVGMYGFSYQGVAQLFAAASRHPALAAICPGMAGFDLYRDWAYEGGAFRLYNSLSWAAQLGAETARRNGDHGLFAERYRVGHTPSSAELIDPAGSVRELLADTFYADWLSASADSDYWRARSPGAQLDDIDLPALHVGGWFDSFLTGTLAGYRHFAKGQSPQRLLIGPWTHLPWTPAVGSVWLGEAAQSPVDALQLRWFDYFLKDIDNGVLDEPMVALYDLGARAWRDLTEYPMPAPSRWHLVSNGRANLDLTAGRLCEAAQAGGVDVIVNDPWRPVPVRGGHLAPAAGIEDRTDVDARPDVLTYTSAPLESTLQLAGPVAAVLACESDQDSFDLFAVLSIVGRDGRARNLTQGYLRTEGAGQHRVELRTTCARLYPGQSLRLSVSGSCYPAFALNDGSGREPLAVRAADYRISTLRLDSNASWLELPLIEAGD</sequence>
<dbReference type="PANTHER" id="PTHR43056:SF10">
    <property type="entry name" value="COCE_NOND FAMILY, PUTATIVE (AFU_ORTHOLOGUE AFUA_7G00600)-RELATED"/>
    <property type="match status" value="1"/>
</dbReference>
<evidence type="ECO:0000259" key="2">
    <source>
        <dbReference type="SMART" id="SM00939"/>
    </source>
</evidence>
<dbReference type="Gene3D" id="1.10.3020.10">
    <property type="entry name" value="alpha-amino acid ester hydrolase ( Helical cap domain)"/>
    <property type="match status" value="1"/>
</dbReference>
<dbReference type="AlphaFoldDB" id="A0A3E0X379"/>
<dbReference type="Pfam" id="PF02129">
    <property type="entry name" value="Peptidase_S15"/>
    <property type="match status" value="1"/>
</dbReference>
<protein>
    <recommendedName>
        <fullName evidence="2">Xaa-Pro dipeptidyl-peptidase C-terminal domain-containing protein</fullName>
    </recommendedName>
</protein>
<accession>A0A3E0X379</accession>
<dbReference type="InterPro" id="IPR000383">
    <property type="entry name" value="Xaa-Pro-like_dom"/>
</dbReference>
<dbReference type="InterPro" id="IPR050585">
    <property type="entry name" value="Xaa-Pro_dipeptidyl-ppase/CocE"/>
</dbReference>
<feature type="domain" description="Xaa-Pro dipeptidyl-peptidase C-terminal" evidence="2">
    <location>
        <begin position="290"/>
        <end position="520"/>
    </location>
</feature>
<reference evidence="4" key="1">
    <citation type="submission" date="2017-05" db="EMBL/GenBank/DDBJ databases">
        <authorList>
            <person name="Sharma S."/>
            <person name="Sidhu C."/>
            <person name="Pinnaka A.K."/>
        </authorList>
    </citation>
    <scope>NUCLEOTIDE SEQUENCE [LARGE SCALE GENOMIC DNA]</scope>
    <source>
        <strain evidence="4">AK93</strain>
    </source>
</reference>
<evidence type="ECO:0000313" key="4">
    <source>
        <dbReference type="Proteomes" id="UP000256763"/>
    </source>
</evidence>
<dbReference type="Gene3D" id="3.40.50.1820">
    <property type="entry name" value="alpha/beta hydrolase"/>
    <property type="match status" value="1"/>
</dbReference>
<dbReference type="NCBIfam" id="TIGR00976">
    <property type="entry name" value="CocE_NonD"/>
    <property type="match status" value="1"/>
</dbReference>
<comment type="caution">
    <text evidence="3">The sequence shown here is derived from an EMBL/GenBank/DDBJ whole genome shotgun (WGS) entry which is preliminary data.</text>
</comment>
<dbReference type="InterPro" id="IPR005674">
    <property type="entry name" value="CocE/Ser_esterase"/>
</dbReference>